<evidence type="ECO:0000313" key="2">
    <source>
        <dbReference type="Proteomes" id="UP000616608"/>
    </source>
</evidence>
<sequence length="196" mass="22707">MMIFGTASQQVAMQMNKNSVRDFTKLAEKNRVEKMQPKKTQDKKSILPRSTTADAMDELKEKMKARQALRKIARGEALTASERKKLAELNPVEKKKAELANEERKHLKHRVKYAKTTKEARKYIAQTKMNAQVIFDKGDVSLGMYMIDSANKVEEEYNNKTYKKRRTPYVEQVAEAKYVVTTITKSKTLKWVDVKK</sequence>
<reference evidence="1" key="1">
    <citation type="journal article" date="2014" name="Int. J. Syst. Evol. Microbiol.">
        <title>Complete genome sequence of Corynebacterium casei LMG S-19264T (=DSM 44701T), isolated from a smear-ripened cheese.</title>
        <authorList>
            <consortium name="US DOE Joint Genome Institute (JGI-PGF)"/>
            <person name="Walter F."/>
            <person name="Albersmeier A."/>
            <person name="Kalinowski J."/>
            <person name="Ruckert C."/>
        </authorList>
    </citation>
    <scope>NUCLEOTIDE SEQUENCE</scope>
    <source>
        <strain evidence="1">CGMCC 1.15760</strain>
    </source>
</reference>
<reference evidence="1" key="2">
    <citation type="submission" date="2020-09" db="EMBL/GenBank/DDBJ databases">
        <authorList>
            <person name="Sun Q."/>
            <person name="Zhou Y."/>
        </authorList>
    </citation>
    <scope>NUCLEOTIDE SEQUENCE</scope>
    <source>
        <strain evidence="1">CGMCC 1.15760</strain>
    </source>
</reference>
<dbReference type="EMBL" id="BMJT01000009">
    <property type="protein sequence ID" value="GGG30310.1"/>
    <property type="molecule type" value="Genomic_DNA"/>
</dbReference>
<gene>
    <name evidence="1" type="ORF">GCM10007425_26150</name>
</gene>
<organism evidence="1 2">
    <name type="scientific">Lysinibacillus alkalisoli</name>
    <dbReference type="NCBI Taxonomy" id="1911548"/>
    <lineage>
        <taxon>Bacteria</taxon>
        <taxon>Bacillati</taxon>
        <taxon>Bacillota</taxon>
        <taxon>Bacilli</taxon>
        <taxon>Bacillales</taxon>
        <taxon>Bacillaceae</taxon>
        <taxon>Lysinibacillus</taxon>
    </lineage>
</organism>
<proteinExistence type="predicted"/>
<dbReference type="Proteomes" id="UP000616608">
    <property type="component" value="Unassembled WGS sequence"/>
</dbReference>
<protein>
    <submittedName>
        <fullName evidence="1">Uncharacterized protein</fullName>
    </submittedName>
</protein>
<comment type="caution">
    <text evidence="1">The sequence shown here is derived from an EMBL/GenBank/DDBJ whole genome shotgun (WGS) entry which is preliminary data.</text>
</comment>
<name>A0A917G9C4_9BACI</name>
<dbReference type="RefSeq" id="WP_188615514.1">
    <property type="nucleotide sequence ID" value="NZ_BMJT01000009.1"/>
</dbReference>
<accession>A0A917G9C4</accession>
<evidence type="ECO:0000313" key="1">
    <source>
        <dbReference type="EMBL" id="GGG30310.1"/>
    </source>
</evidence>
<keyword evidence="2" id="KW-1185">Reference proteome</keyword>
<dbReference type="AlphaFoldDB" id="A0A917G9C4"/>